<reference evidence="1 2" key="1">
    <citation type="submission" date="2020-08" db="EMBL/GenBank/DDBJ databases">
        <title>Genomic Encyclopedia of Type Strains, Phase IV (KMG-V): Genome sequencing to study the core and pangenomes of soil and plant-associated prokaryotes.</title>
        <authorList>
            <person name="Whitman W."/>
        </authorList>
    </citation>
    <scope>NUCLEOTIDE SEQUENCE [LARGE SCALE GENOMIC DNA]</scope>
    <source>
        <strain evidence="1 2">MP601</strain>
    </source>
</reference>
<dbReference type="EMBL" id="JACHCA010000017">
    <property type="protein sequence ID" value="MBB6130744.1"/>
    <property type="molecule type" value="Genomic_DNA"/>
</dbReference>
<dbReference type="Proteomes" id="UP000548326">
    <property type="component" value="Unassembled WGS sequence"/>
</dbReference>
<dbReference type="AlphaFoldDB" id="A0A841JJT8"/>
<gene>
    <name evidence="1" type="ORF">HDF22_004889</name>
</gene>
<evidence type="ECO:0000313" key="2">
    <source>
        <dbReference type="Proteomes" id="UP000548326"/>
    </source>
</evidence>
<comment type="caution">
    <text evidence="1">The sequence shown here is derived from an EMBL/GenBank/DDBJ whole genome shotgun (WGS) entry which is preliminary data.</text>
</comment>
<sequence>MTIYTLPIGWIDTSMIHLFNLAIERQVQNVVRQLSAEYMYHDTVLFTIGSEHLIPGEILLMARSPLVFVRFTGKDLAML</sequence>
<proteinExistence type="predicted"/>
<protein>
    <submittedName>
        <fullName evidence="1">Uncharacterized protein</fullName>
    </submittedName>
</protein>
<evidence type="ECO:0000313" key="1">
    <source>
        <dbReference type="EMBL" id="MBB6130744.1"/>
    </source>
</evidence>
<organism evidence="1 2">
    <name type="scientific">Mucilaginibacter lappiensis</name>
    <dbReference type="NCBI Taxonomy" id="354630"/>
    <lineage>
        <taxon>Bacteria</taxon>
        <taxon>Pseudomonadati</taxon>
        <taxon>Bacteroidota</taxon>
        <taxon>Sphingobacteriia</taxon>
        <taxon>Sphingobacteriales</taxon>
        <taxon>Sphingobacteriaceae</taxon>
        <taxon>Mucilaginibacter</taxon>
    </lineage>
</organism>
<name>A0A841JJT8_9SPHI</name>
<accession>A0A841JJT8</accession>